<dbReference type="EMBL" id="MU167232">
    <property type="protein sequence ID" value="KAG0148925.1"/>
    <property type="molecule type" value="Genomic_DNA"/>
</dbReference>
<dbReference type="OrthoDB" id="2501708at2759"/>
<name>A0A9P6NSX2_9BASI</name>
<keyword evidence="3" id="KW-1185">Reference proteome</keyword>
<accession>A0A9P6NSX2</accession>
<feature type="compositionally biased region" description="Low complexity" evidence="1">
    <location>
        <begin position="247"/>
        <end position="258"/>
    </location>
</feature>
<feature type="region of interest" description="Disordered" evidence="1">
    <location>
        <begin position="1"/>
        <end position="37"/>
    </location>
</feature>
<proteinExistence type="predicted"/>
<sequence>MTGNDHSTTRRGSLDSHSKMDPNRSPSSSNDYNSGNPVLRRLDNAGDLWRTRDGNVIYWHGHKLHYDDLSSGVWAWSASGGEHARKKLVTEISHEKKPKHEKRVGLSDFVSPYRHKLLDEHTDNSHLIDNERTLYTQIQRTYGDLYLIATSWKEVINFLQRPQPGPSSSGYHQKLGELESKLRFYIMVSLREYDGLPLDPSRPGRASWPTREPRVENELSGWDIVKIPFSKSSASSENCQSISHRNSTTSISEARSSSVPHRGRRKSAHDHVKTDSANVNRTRSNSLHTSSSRKGASANGDRSDAMPSLKSKGSSGGRIHRQGDDANAKKKKSSSSQSVPSLWIDIVNSVNEDSEDAALFKGGKSKRSHRRPSQAKSQEKEVPSNRTPEVEKSHQGSTKAIPHDKKRTSNRADDKNIKPCESVSSKANRSGSKHRETIAISGFLISLSLCPIYVRSSRAFFQTLTLAKCVPRLLSRETDDSEAIGNETNRSYGCDRSVVVDSDVFGPIWSYGSEAQIDRVSREA</sequence>
<feature type="region of interest" description="Disordered" evidence="1">
    <location>
        <begin position="358"/>
        <end position="432"/>
    </location>
</feature>
<feature type="compositionally biased region" description="Basic and acidic residues" evidence="1">
    <location>
        <begin position="12"/>
        <end position="22"/>
    </location>
</feature>
<gene>
    <name evidence="2" type="ORF">CROQUDRAFT_89753</name>
</gene>
<feature type="compositionally biased region" description="Polar residues" evidence="1">
    <location>
        <begin position="235"/>
        <end position="246"/>
    </location>
</feature>
<feature type="region of interest" description="Disordered" evidence="1">
    <location>
        <begin position="235"/>
        <end position="339"/>
    </location>
</feature>
<feature type="compositionally biased region" description="Basic and acidic residues" evidence="1">
    <location>
        <begin position="377"/>
        <end position="394"/>
    </location>
</feature>
<dbReference type="Proteomes" id="UP000886653">
    <property type="component" value="Unassembled WGS sequence"/>
</dbReference>
<evidence type="ECO:0000256" key="1">
    <source>
        <dbReference type="SAM" id="MobiDB-lite"/>
    </source>
</evidence>
<feature type="compositionally biased region" description="Basic residues" evidence="1">
    <location>
        <begin position="363"/>
        <end position="373"/>
    </location>
</feature>
<comment type="caution">
    <text evidence="2">The sequence shown here is derived from an EMBL/GenBank/DDBJ whole genome shotgun (WGS) entry which is preliminary data.</text>
</comment>
<organism evidence="2 3">
    <name type="scientific">Cronartium quercuum f. sp. fusiforme G11</name>
    <dbReference type="NCBI Taxonomy" id="708437"/>
    <lineage>
        <taxon>Eukaryota</taxon>
        <taxon>Fungi</taxon>
        <taxon>Dikarya</taxon>
        <taxon>Basidiomycota</taxon>
        <taxon>Pucciniomycotina</taxon>
        <taxon>Pucciniomycetes</taxon>
        <taxon>Pucciniales</taxon>
        <taxon>Coleosporiaceae</taxon>
        <taxon>Cronartium</taxon>
    </lineage>
</organism>
<feature type="compositionally biased region" description="Polar residues" evidence="1">
    <location>
        <begin position="24"/>
        <end position="36"/>
    </location>
</feature>
<evidence type="ECO:0000313" key="3">
    <source>
        <dbReference type="Proteomes" id="UP000886653"/>
    </source>
</evidence>
<reference evidence="2" key="1">
    <citation type="submission" date="2013-11" db="EMBL/GenBank/DDBJ databases">
        <title>Genome sequence of the fusiform rust pathogen reveals effectors for host alternation and coevolution with pine.</title>
        <authorList>
            <consortium name="DOE Joint Genome Institute"/>
            <person name="Smith K."/>
            <person name="Pendleton A."/>
            <person name="Kubisiak T."/>
            <person name="Anderson C."/>
            <person name="Salamov A."/>
            <person name="Aerts A."/>
            <person name="Riley R."/>
            <person name="Clum A."/>
            <person name="Lindquist E."/>
            <person name="Ence D."/>
            <person name="Campbell M."/>
            <person name="Kronenberg Z."/>
            <person name="Feau N."/>
            <person name="Dhillon B."/>
            <person name="Hamelin R."/>
            <person name="Burleigh J."/>
            <person name="Smith J."/>
            <person name="Yandell M."/>
            <person name="Nelson C."/>
            <person name="Grigoriev I."/>
            <person name="Davis J."/>
        </authorList>
    </citation>
    <scope>NUCLEOTIDE SEQUENCE</scope>
    <source>
        <strain evidence="2">G11</strain>
    </source>
</reference>
<evidence type="ECO:0000313" key="2">
    <source>
        <dbReference type="EMBL" id="KAG0148925.1"/>
    </source>
</evidence>
<dbReference type="AlphaFoldDB" id="A0A9P6NSX2"/>
<feature type="compositionally biased region" description="Polar residues" evidence="1">
    <location>
        <begin position="275"/>
        <end position="294"/>
    </location>
</feature>
<protein>
    <submittedName>
        <fullName evidence="2">Uncharacterized protein</fullName>
    </submittedName>
</protein>